<dbReference type="InterPro" id="IPR011990">
    <property type="entry name" value="TPR-like_helical_dom_sf"/>
</dbReference>
<dbReference type="RefSeq" id="WP_203930528.1">
    <property type="nucleotide sequence ID" value="NZ_BOPH01000082.1"/>
</dbReference>
<protein>
    <recommendedName>
        <fullName evidence="3">TPR repeat-containing protein</fullName>
    </recommendedName>
</protein>
<name>A0A8J4ECL8_9ACTN</name>
<organism evidence="1 2">
    <name type="scientific">Virgisporangium ochraceum</name>
    <dbReference type="NCBI Taxonomy" id="65505"/>
    <lineage>
        <taxon>Bacteria</taxon>
        <taxon>Bacillati</taxon>
        <taxon>Actinomycetota</taxon>
        <taxon>Actinomycetes</taxon>
        <taxon>Micromonosporales</taxon>
        <taxon>Micromonosporaceae</taxon>
        <taxon>Virgisporangium</taxon>
    </lineage>
</organism>
<dbReference type="SUPFAM" id="SSF48452">
    <property type="entry name" value="TPR-like"/>
    <property type="match status" value="1"/>
</dbReference>
<dbReference type="SUPFAM" id="SSF52540">
    <property type="entry name" value="P-loop containing nucleoside triphosphate hydrolases"/>
    <property type="match status" value="1"/>
</dbReference>
<gene>
    <name evidence="1" type="ORF">Voc01_055470</name>
</gene>
<evidence type="ECO:0008006" key="3">
    <source>
        <dbReference type="Google" id="ProtNLM"/>
    </source>
</evidence>
<comment type="caution">
    <text evidence="1">The sequence shown here is derived from an EMBL/GenBank/DDBJ whole genome shotgun (WGS) entry which is preliminary data.</text>
</comment>
<accession>A0A8J4ECL8</accession>
<evidence type="ECO:0000313" key="1">
    <source>
        <dbReference type="EMBL" id="GIJ70630.1"/>
    </source>
</evidence>
<keyword evidence="2" id="KW-1185">Reference proteome</keyword>
<reference evidence="1" key="1">
    <citation type="submission" date="2021-01" db="EMBL/GenBank/DDBJ databases">
        <title>Whole genome shotgun sequence of Virgisporangium ochraceum NBRC 16418.</title>
        <authorList>
            <person name="Komaki H."/>
            <person name="Tamura T."/>
        </authorList>
    </citation>
    <scope>NUCLEOTIDE SEQUENCE</scope>
    <source>
        <strain evidence="1">NBRC 16418</strain>
    </source>
</reference>
<proteinExistence type="predicted"/>
<dbReference type="InterPro" id="IPR027417">
    <property type="entry name" value="P-loop_NTPase"/>
</dbReference>
<dbReference type="EMBL" id="BOPH01000082">
    <property type="protein sequence ID" value="GIJ70630.1"/>
    <property type="molecule type" value="Genomic_DNA"/>
</dbReference>
<dbReference type="Proteomes" id="UP000635606">
    <property type="component" value="Unassembled WGS sequence"/>
</dbReference>
<sequence length="1660" mass="180977">MTTSIDQVVHRLEAGESVEAIRRSSLPRALQRLLRACALAYVFTETQFESALRQHGGPDAPDLAALLADGLIEIAVDRPPLFRVPAVDRTAYVRAWLAGSGSDRSPEDVIALERRLAASWDGAGNRLETLRHLLLSDPDRAASMFESMFVEADGLRDFAWCQDLVDVLSDPDRTPSAGDDLAALGLDRKGYLRCRSYWAADYARSAQFLELPRFREHAEALLSGSGPRVWQMYAPGGAGKTTQLRWLIARYCVPRPRDVPCARIDFDVVDPVNAARHPWLLLLEIAGQIGRRLPPRTFGALDRYAPYRGLLSRRPSDLVRDVARSLDSLDLDAVEREVVETFVTRFDLALKKRPTLVVLDTTEELVLRGESGVAALLRMLGGVLARCQSLRLILAGRFDLREKAPGAWAELGAVRHVRVRRFTARQSDAYLGGLRGIGDADLRSAIVERAHGLPFALAAFADAVDLDPAFTADDARTSVEPNVRYLIERVVQRIDDRDVRWLLRYGVVPRRLRYDDVRSVIGLFLARGMRGPGEGDDPRTDRHYLSGGDEVFPFAGAPDGKRLRDAWHRLIAYAGRSSWVSRADDDGSSVTFLPEVLAPMRQLISARPVYVQLHRAFANHYENLAGGDPDLSLWYTREALYHRFQSADPLAYQLWHGAIGQARDSGRYDDVRALAEEVLGPEYLDGGRPRQGLLGRPLITDAIVAEAYGHLAYATFRSAQRENAGASDPLWTEVLHRLDHAEEIRRRSRNVPPATGREMAIRAAHARADGAAAEALEMLRSGVADAGVDERVDLLRILGDCQADTGDPAAVGTYGAAFTDAEASGRWDQCVDIALAAASERQRHGRLDEALRWCAAAEQTGDRIPGAPVMTLLSRAALLMRCYEPAAAKNVLRGLDGATVTQRAEAAVLTARADLLLGRANSALERLHEALDAAGRIPDLGRYRLLARIHQLRGVTYGELLALDEAEVSFQKATGLWRELGFLGGHPETAYLHVRFLIRDVGDLADASRKLAAMPEPVGDLRVRTALITRELAVARHEPVDPDDRLNGLSPVLSALAAAQRLTEPRSDVAADVDVLQTMVGQIQPPQARLVVLAELRRRADRAAPFAGLRSAFSGVLGADVDPDDGALHRSLLAELERLAGQPTAAHDALANARERLNVAMRRDRALAVWREMQARARLGEDIRPADVEVLDRSRPYRSPLLHAAGLLLVASSPSVDPEAARVMLLRAAHGARSVRRPSLWSARILQRYSEVTGDPAGRAEADRVFQVLGHPSYRGHGAHPPVLPDRADEARLLLRMPEELHALDLPATARELFRDWRAVAGAMREHLRPGRGWRRGITTLRLESSSAEVHAMPWELALDPGVDPVAYRCLPDAGEAYDVGWVQERLNRAFDAGLRADGVPGPRTMFALSKVQPDSGGSRPLVHAETRDRLGGVARRSRSGRPGVVIVGLGRGHGPGGSLSDGWGVDVAEPYERAGFAVRIAATADAFGTCAVPARPGSVLHISARLARTGGMPYFDLSGHGRAGRLASTSSGGDLHVKDIAAWLRGGDRAAPAPLVVLDPPFPGSPADVPGQLLLRNMFAALLFAEEVAPVILGTGLTVAGSWDVSRLMVEALSAGWPLASLVRRLRGARMSANTNWQTEPDRIAARATAVFAAPSAFA</sequence>
<evidence type="ECO:0000313" key="2">
    <source>
        <dbReference type="Proteomes" id="UP000635606"/>
    </source>
</evidence>